<proteinExistence type="predicted"/>
<dbReference type="Proteomes" id="UP000319486">
    <property type="component" value="Unassembled WGS sequence"/>
</dbReference>
<keyword evidence="3" id="KW-1185">Reference proteome</keyword>
<name>A0A502BUD1_9GAMM</name>
<feature type="region of interest" description="Disordered" evidence="1">
    <location>
        <begin position="117"/>
        <end position="139"/>
    </location>
</feature>
<organism evidence="2 3">
    <name type="scientific">Rhodanobacter glycinis</name>
    <dbReference type="NCBI Taxonomy" id="582702"/>
    <lineage>
        <taxon>Bacteria</taxon>
        <taxon>Pseudomonadati</taxon>
        <taxon>Pseudomonadota</taxon>
        <taxon>Gammaproteobacteria</taxon>
        <taxon>Lysobacterales</taxon>
        <taxon>Rhodanobacteraceae</taxon>
        <taxon>Rhodanobacter</taxon>
    </lineage>
</organism>
<sequence>MIPAYVVGRETQPEDGWLPCANRLHLVGPIGKMVHFIENAGEAAEVPGLWVAHDFGVSTKSQLIWIWNANPDEMGGSGDIRWSYKLATGYYMKPVHGSADSVIKKCKHSTTYVALGGEPLGQPGETVGPKGDDDSPVVH</sequence>
<evidence type="ECO:0000313" key="2">
    <source>
        <dbReference type="EMBL" id="TPG04090.1"/>
    </source>
</evidence>
<accession>A0A502BUD1</accession>
<reference evidence="2 3" key="1">
    <citation type="journal article" date="2019" name="Environ. Microbiol.">
        <title>Species interactions and distinct microbial communities in high Arctic permafrost affected cryosols are associated with the CH4 and CO2 gas fluxes.</title>
        <authorList>
            <person name="Altshuler I."/>
            <person name="Hamel J."/>
            <person name="Turney S."/>
            <person name="Magnuson E."/>
            <person name="Levesque R."/>
            <person name="Greer C."/>
            <person name="Whyte L.G."/>
        </authorList>
    </citation>
    <scope>NUCLEOTIDE SEQUENCE [LARGE SCALE GENOMIC DNA]</scope>
    <source>
        <strain evidence="2 3">S13Y</strain>
    </source>
</reference>
<evidence type="ECO:0000313" key="3">
    <source>
        <dbReference type="Proteomes" id="UP000319486"/>
    </source>
</evidence>
<dbReference type="EMBL" id="RCZO01000015">
    <property type="protein sequence ID" value="TPG04090.1"/>
    <property type="molecule type" value="Genomic_DNA"/>
</dbReference>
<gene>
    <name evidence="2" type="ORF">EAH88_18440</name>
</gene>
<comment type="caution">
    <text evidence="2">The sequence shown here is derived from an EMBL/GenBank/DDBJ whole genome shotgun (WGS) entry which is preliminary data.</text>
</comment>
<dbReference type="AlphaFoldDB" id="A0A502BUD1"/>
<evidence type="ECO:0000256" key="1">
    <source>
        <dbReference type="SAM" id="MobiDB-lite"/>
    </source>
</evidence>
<protein>
    <submittedName>
        <fullName evidence="2">Uncharacterized protein</fullName>
    </submittedName>
</protein>